<dbReference type="Proteomes" id="UP001358586">
    <property type="component" value="Chromosome 3"/>
</dbReference>
<evidence type="ECO:0000256" key="1">
    <source>
        <dbReference type="SAM" id="Phobius"/>
    </source>
</evidence>
<dbReference type="InterPro" id="IPR019557">
    <property type="entry name" value="AminoTfrase-like_pln_mobile"/>
</dbReference>
<name>A0ABR0QIV3_GOSAR</name>
<evidence type="ECO:0000313" key="4">
    <source>
        <dbReference type="Proteomes" id="UP001358586"/>
    </source>
</evidence>
<sequence>MLVGTGLSPDTDVTRLSRRIILYLGVTGFSITSFIEIFDLRLDVISALVERWCPESHTFYLPCQEYTVMLEDVSVQLGLSTDGLELALNSFSDVVLRAMSRDKSQDKEHKQLTSSATVSGFTPNAISSIRESPTTRVATY</sequence>
<feature type="transmembrane region" description="Helical" evidence="1">
    <location>
        <begin position="20"/>
        <end position="38"/>
    </location>
</feature>
<keyword evidence="4" id="KW-1185">Reference proteome</keyword>
<proteinExistence type="predicted"/>
<dbReference type="Pfam" id="PF10536">
    <property type="entry name" value="PMD"/>
    <property type="match status" value="1"/>
</dbReference>
<feature type="domain" description="Aminotransferase-like plant mobile" evidence="2">
    <location>
        <begin position="41"/>
        <end position="109"/>
    </location>
</feature>
<keyword evidence="1" id="KW-0472">Membrane</keyword>
<dbReference type="PANTHER" id="PTHR46033">
    <property type="entry name" value="PROTEIN MAIN-LIKE 2"/>
    <property type="match status" value="1"/>
</dbReference>
<evidence type="ECO:0000313" key="3">
    <source>
        <dbReference type="EMBL" id="KAK5838893.1"/>
    </source>
</evidence>
<keyword evidence="1" id="KW-0812">Transmembrane</keyword>
<reference evidence="3 4" key="1">
    <citation type="submission" date="2023-03" db="EMBL/GenBank/DDBJ databases">
        <title>WGS of Gossypium arboreum.</title>
        <authorList>
            <person name="Yu D."/>
        </authorList>
    </citation>
    <scope>NUCLEOTIDE SEQUENCE [LARGE SCALE GENOMIC DNA]</scope>
    <source>
        <tissue evidence="3">Leaf</tissue>
    </source>
</reference>
<comment type="caution">
    <text evidence="3">The sequence shown here is derived from an EMBL/GenBank/DDBJ whole genome shotgun (WGS) entry which is preliminary data.</text>
</comment>
<gene>
    <name evidence="3" type="ORF">PVK06_007639</name>
</gene>
<dbReference type="InterPro" id="IPR044824">
    <property type="entry name" value="MAIN-like"/>
</dbReference>
<dbReference type="EMBL" id="JARKNE010000003">
    <property type="protein sequence ID" value="KAK5838893.1"/>
    <property type="molecule type" value="Genomic_DNA"/>
</dbReference>
<evidence type="ECO:0000259" key="2">
    <source>
        <dbReference type="Pfam" id="PF10536"/>
    </source>
</evidence>
<keyword evidence="1" id="KW-1133">Transmembrane helix</keyword>
<protein>
    <recommendedName>
        <fullName evidence="2">Aminotransferase-like plant mobile domain-containing protein</fullName>
    </recommendedName>
</protein>
<dbReference type="PANTHER" id="PTHR46033:SF8">
    <property type="entry name" value="PROTEIN MAINTENANCE OF MERISTEMS-LIKE"/>
    <property type="match status" value="1"/>
</dbReference>
<organism evidence="3 4">
    <name type="scientific">Gossypium arboreum</name>
    <name type="common">Tree cotton</name>
    <name type="synonym">Gossypium nanking</name>
    <dbReference type="NCBI Taxonomy" id="29729"/>
    <lineage>
        <taxon>Eukaryota</taxon>
        <taxon>Viridiplantae</taxon>
        <taxon>Streptophyta</taxon>
        <taxon>Embryophyta</taxon>
        <taxon>Tracheophyta</taxon>
        <taxon>Spermatophyta</taxon>
        <taxon>Magnoliopsida</taxon>
        <taxon>eudicotyledons</taxon>
        <taxon>Gunneridae</taxon>
        <taxon>Pentapetalae</taxon>
        <taxon>rosids</taxon>
        <taxon>malvids</taxon>
        <taxon>Malvales</taxon>
        <taxon>Malvaceae</taxon>
        <taxon>Malvoideae</taxon>
        <taxon>Gossypium</taxon>
    </lineage>
</organism>
<accession>A0ABR0QIV3</accession>